<dbReference type="AlphaFoldDB" id="Q2XNZ5"/>
<organism evidence="2">
    <name type="scientific">Asparagus officinalis</name>
    <name type="common">Garden asparagus</name>
    <dbReference type="NCBI Taxonomy" id="4686"/>
    <lineage>
        <taxon>Eukaryota</taxon>
        <taxon>Viridiplantae</taxon>
        <taxon>Streptophyta</taxon>
        <taxon>Embryophyta</taxon>
        <taxon>Tracheophyta</taxon>
        <taxon>Spermatophyta</taxon>
        <taxon>Magnoliopsida</taxon>
        <taxon>Liliopsida</taxon>
        <taxon>Asparagales</taxon>
        <taxon>Asparagaceae</taxon>
        <taxon>Asparagoideae</taxon>
        <taxon>Asparagus</taxon>
    </lineage>
</organism>
<name>Q2XNZ5_ASPOF</name>
<sequence length="478" mass="53675">MNSITKPTFDANKLATTVGANGLAAETVVSQPIIKIPVESMVEYEFDQTKFEEYLSLSPSRSSLSRKYKMISQLRKTYMPKKSQNEDSRLIVAEDFTRNTSAHNDSYLTHSTLKERIQKRRANAAHARALLQQRQEREKETVTKEPPKFCQVWIPKTRVVQNQHSEPAKTPYPQGGGSKRATPDITLDRSKATINYPENANKVLHSQKKTHSPKDIVIPGRIIRSHCSYARLVKAALSECDCFKREAIPRRVSVLSKPKPRHFRKRKSAAQDDEFLEVTINVADKKKSKRHSSDSNPDFSPGGKVNPRIAQRMSRLQLGAIRRRDYKRMQEGMSSEDEFSNTCSAIASDDTISSTGQTREVLTITSDQFAQMLQEALAKQREEIRAGMKTEMELAIQQMRENVADDSDPEVDEVIFADTPPNSNNAGGGLTHPPNNDIRGGSMAPLTGGGLTHSPQRPSNEDIDDDEKIKELEKKSTL</sequence>
<protein>
    <submittedName>
        <fullName evidence="2">Uncharacterized protein</fullName>
    </submittedName>
</protein>
<gene>
    <name evidence="2" type="ORF">10.t00010</name>
</gene>
<reference evidence="2" key="1">
    <citation type="submission" date="2005-10" db="EMBL/GenBank/DDBJ databases">
        <title>Comparative Sequence and Genetic Analyses of the Asparagus, Onion, and Rice Genomes Reveal Similar Structures, But No Microsynteny.</title>
        <authorList>
            <person name="Jernej J."/>
            <person name="Suzuki G."/>
            <person name="McCallum J."/>
            <person name="Cheung F."/>
            <person name="Arbogast T."/>
            <person name="Tallon L.J."/>
            <person name="Smith S."/>
            <person name="Utterback T."/>
            <person name="Havey M.J."/>
            <person name="Town C.D."/>
        </authorList>
    </citation>
    <scope>NUCLEOTIDE SEQUENCE</scope>
</reference>
<evidence type="ECO:0000313" key="2">
    <source>
        <dbReference type="EMBL" id="ABB55277.1"/>
    </source>
</evidence>
<feature type="region of interest" description="Disordered" evidence="1">
    <location>
        <begin position="414"/>
        <end position="478"/>
    </location>
</feature>
<evidence type="ECO:0000256" key="1">
    <source>
        <dbReference type="SAM" id="MobiDB-lite"/>
    </source>
</evidence>
<feature type="region of interest" description="Disordered" evidence="1">
    <location>
        <begin position="162"/>
        <end position="184"/>
    </location>
</feature>
<dbReference type="EMBL" id="DQ273271">
    <property type="protein sequence ID" value="ABB55277.1"/>
    <property type="molecule type" value="Genomic_DNA"/>
</dbReference>
<feature type="region of interest" description="Disordered" evidence="1">
    <location>
        <begin position="285"/>
        <end position="306"/>
    </location>
</feature>
<feature type="compositionally biased region" description="Basic and acidic residues" evidence="1">
    <location>
        <begin position="467"/>
        <end position="478"/>
    </location>
</feature>
<proteinExistence type="predicted"/>
<accession>Q2XNZ5</accession>